<evidence type="ECO:0000313" key="11">
    <source>
        <dbReference type="EMBL" id="MFG3817998.1"/>
    </source>
</evidence>
<keyword evidence="7 9" id="KW-0472">Membrane</keyword>
<keyword evidence="2 8" id="KW-0813">Transport</keyword>
<sequence length="227" mass="25237">MIAWAILQAGGPVVVPLLLGSIATVTVAIERAWFWAQVRRDRSQLVPAVFELYGRDAKAAIARFQQYAECLPIARISLAALELRRPHPIAFRLALSAATQAERPQLRRFDLWLQTVTALAPLLGLLGTVTGLMGAFAGLDWAGDGPSRVNAGLSEALVSTAIGLVVALLALTLGNLFRAYARREQMAITRDCRTLERLYLHHYWHFNAPDRPGHRRRRRDRPSSTRL</sequence>
<dbReference type="InterPro" id="IPR050790">
    <property type="entry name" value="ExbB/TolQ_transport"/>
</dbReference>
<dbReference type="PANTHER" id="PTHR30625">
    <property type="entry name" value="PROTEIN TOLQ"/>
    <property type="match status" value="1"/>
</dbReference>
<accession>A0ABW7CDD0</accession>
<proteinExistence type="inferred from homology"/>
<dbReference type="PANTHER" id="PTHR30625:SF15">
    <property type="entry name" value="BIOPOLYMER TRANSPORT PROTEIN EXBB"/>
    <property type="match status" value="1"/>
</dbReference>
<keyword evidence="4 9" id="KW-0812">Transmembrane</keyword>
<gene>
    <name evidence="11" type="ORF">VPK24_10155</name>
</gene>
<feature type="transmembrane region" description="Helical" evidence="9">
    <location>
        <begin position="13"/>
        <end position="34"/>
    </location>
</feature>
<evidence type="ECO:0000256" key="6">
    <source>
        <dbReference type="ARBA" id="ARBA00022989"/>
    </source>
</evidence>
<evidence type="ECO:0000256" key="8">
    <source>
        <dbReference type="RuleBase" id="RU004057"/>
    </source>
</evidence>
<keyword evidence="5 8" id="KW-0653">Protein transport</keyword>
<feature type="domain" description="MotA/TolQ/ExbB proton channel" evidence="10">
    <location>
        <begin position="73"/>
        <end position="187"/>
    </location>
</feature>
<evidence type="ECO:0000256" key="7">
    <source>
        <dbReference type="ARBA" id="ARBA00023136"/>
    </source>
</evidence>
<feature type="transmembrane region" description="Helical" evidence="9">
    <location>
        <begin position="111"/>
        <end position="136"/>
    </location>
</feature>
<dbReference type="InterPro" id="IPR002898">
    <property type="entry name" value="MotA_ExbB_proton_chnl"/>
</dbReference>
<evidence type="ECO:0000256" key="3">
    <source>
        <dbReference type="ARBA" id="ARBA00022475"/>
    </source>
</evidence>
<comment type="subcellular location">
    <subcellularLocation>
        <location evidence="1">Cell membrane</location>
        <topology evidence="1">Multi-pass membrane protein</topology>
    </subcellularLocation>
    <subcellularLocation>
        <location evidence="8">Membrane</location>
        <topology evidence="8">Multi-pass membrane protein</topology>
    </subcellularLocation>
</comment>
<evidence type="ECO:0000256" key="4">
    <source>
        <dbReference type="ARBA" id="ARBA00022692"/>
    </source>
</evidence>
<comment type="caution">
    <text evidence="11">The sequence shown here is derived from an EMBL/GenBank/DDBJ whole genome shotgun (WGS) entry which is preliminary data.</text>
</comment>
<evidence type="ECO:0000256" key="2">
    <source>
        <dbReference type="ARBA" id="ARBA00022448"/>
    </source>
</evidence>
<evidence type="ECO:0000256" key="5">
    <source>
        <dbReference type="ARBA" id="ARBA00022927"/>
    </source>
</evidence>
<protein>
    <submittedName>
        <fullName evidence="11">MotA/TolQ/ExbB proton channel family protein</fullName>
    </submittedName>
</protein>
<evidence type="ECO:0000259" key="10">
    <source>
        <dbReference type="Pfam" id="PF01618"/>
    </source>
</evidence>
<dbReference type="Pfam" id="PF01618">
    <property type="entry name" value="MotA_ExbB"/>
    <property type="match status" value="1"/>
</dbReference>
<dbReference type="RefSeq" id="WP_393012800.1">
    <property type="nucleotide sequence ID" value="NZ_JAZAQF010000059.1"/>
</dbReference>
<organism evidence="11 12">
    <name type="scientific">Limnothrix redekei LRLZ20PSL1</name>
    <dbReference type="NCBI Taxonomy" id="3112953"/>
    <lineage>
        <taxon>Bacteria</taxon>
        <taxon>Bacillati</taxon>
        <taxon>Cyanobacteriota</taxon>
        <taxon>Cyanophyceae</taxon>
        <taxon>Pseudanabaenales</taxon>
        <taxon>Pseudanabaenaceae</taxon>
        <taxon>Limnothrix</taxon>
    </lineage>
</organism>
<comment type="similarity">
    <text evidence="8">Belongs to the exbB/tolQ family.</text>
</comment>
<keyword evidence="12" id="KW-1185">Reference proteome</keyword>
<dbReference type="EMBL" id="JAZAQF010000059">
    <property type="protein sequence ID" value="MFG3817998.1"/>
    <property type="molecule type" value="Genomic_DNA"/>
</dbReference>
<evidence type="ECO:0000313" key="12">
    <source>
        <dbReference type="Proteomes" id="UP001604335"/>
    </source>
</evidence>
<keyword evidence="6 9" id="KW-1133">Transmembrane helix</keyword>
<evidence type="ECO:0000256" key="1">
    <source>
        <dbReference type="ARBA" id="ARBA00004651"/>
    </source>
</evidence>
<dbReference type="Proteomes" id="UP001604335">
    <property type="component" value="Unassembled WGS sequence"/>
</dbReference>
<reference evidence="12" key="1">
    <citation type="journal article" date="2024" name="Algal Res.">
        <title>Biochemical, toxicological and genomic investigation of a high-biomass producing Limnothrix strain isolated from Italian shallow drinking water reservoir.</title>
        <authorList>
            <person name="Simonazzi M."/>
            <person name="Shishido T.K."/>
            <person name="Delbaje E."/>
            <person name="Wahlsten M."/>
            <person name="Fewer D.P."/>
            <person name="Sivonen K."/>
            <person name="Pezzolesi L."/>
            <person name="Pistocchi R."/>
        </authorList>
    </citation>
    <scope>NUCLEOTIDE SEQUENCE [LARGE SCALE GENOMIC DNA]</scope>
    <source>
        <strain evidence="12">LRLZ20PSL1</strain>
    </source>
</reference>
<keyword evidence="3" id="KW-1003">Cell membrane</keyword>
<name>A0ABW7CDD0_9CYAN</name>
<evidence type="ECO:0000256" key="9">
    <source>
        <dbReference type="SAM" id="Phobius"/>
    </source>
</evidence>
<feature type="transmembrane region" description="Helical" evidence="9">
    <location>
        <begin position="156"/>
        <end position="177"/>
    </location>
</feature>